<feature type="transmembrane region" description="Helical" evidence="5">
    <location>
        <begin position="299"/>
        <end position="320"/>
    </location>
</feature>
<feature type="transmembrane region" description="Helical" evidence="5">
    <location>
        <begin position="115"/>
        <end position="137"/>
    </location>
</feature>
<organism evidence="7 8">
    <name type="scientific">Alkalibacterium iburiense</name>
    <dbReference type="NCBI Taxonomy" id="290589"/>
    <lineage>
        <taxon>Bacteria</taxon>
        <taxon>Bacillati</taxon>
        <taxon>Bacillota</taxon>
        <taxon>Bacilli</taxon>
        <taxon>Lactobacillales</taxon>
        <taxon>Carnobacteriaceae</taxon>
        <taxon>Alkalibacterium</taxon>
    </lineage>
</organism>
<keyword evidence="3 5" id="KW-1133">Transmembrane helix</keyword>
<dbReference type="InterPro" id="IPR051843">
    <property type="entry name" value="CPA1_transporter"/>
</dbReference>
<comment type="caution">
    <text evidence="7">The sequence shown here is derived from an EMBL/GenBank/DDBJ whole genome shotgun (WGS) entry which is preliminary data.</text>
</comment>
<dbReference type="Pfam" id="PF00999">
    <property type="entry name" value="Na_H_Exchanger"/>
    <property type="match status" value="1"/>
</dbReference>
<evidence type="ECO:0000313" key="8">
    <source>
        <dbReference type="Proteomes" id="UP001501166"/>
    </source>
</evidence>
<dbReference type="Proteomes" id="UP001501166">
    <property type="component" value="Unassembled WGS sequence"/>
</dbReference>
<comment type="subcellular location">
    <subcellularLocation>
        <location evidence="1">Membrane</location>
        <topology evidence="1">Multi-pass membrane protein</topology>
    </subcellularLocation>
</comment>
<feature type="transmembrane region" description="Helical" evidence="5">
    <location>
        <begin position="185"/>
        <end position="204"/>
    </location>
</feature>
<protein>
    <submittedName>
        <fullName evidence="7">Cation:proton antiporter</fullName>
    </submittedName>
</protein>
<feature type="transmembrane region" description="Helical" evidence="5">
    <location>
        <begin position="271"/>
        <end position="293"/>
    </location>
</feature>
<keyword evidence="2 5" id="KW-0812">Transmembrane</keyword>
<sequence length="396" mass="42272">MLTSLALILLVGLLLGRLSRALCLPSLIGMILTGVLLGPYMLNVLDETTLFISSDLRQMALVIILFRAGLSLSLKDLKRVGLPAFLMSFLPASFEILGTLLLAPLLFGLSIVDAALLGTVIAAVSPAIVVPSMLSVMDKGYGQDKKVPQLVLAGASLDDVFVIVLFTSFLSLASGQSMTLSPLTSLPISILMGLLIGWSTGWGIQFLFRSFHMRDTVKIIVLLSLSFLLLELESLLTGILPISGLLSIMAMGLTLNHFYKELAERLSNKYNKLWLGAQVLLFVLVGASVNVSYALEAGFAVVLLIGIGLAFRMMGVFLSLTPSSLNQKEKLFVGFSYTPKATVQAAIGGVPLAMGIASGDLILTIAVVAILFTAPIGAFLIEKTYQQLLSAPLHDE</sequence>
<accession>A0ABN0X4P7</accession>
<gene>
    <name evidence="7" type="ORF">GCM10008932_05100</name>
</gene>
<evidence type="ECO:0000256" key="2">
    <source>
        <dbReference type="ARBA" id="ARBA00022692"/>
    </source>
</evidence>
<dbReference type="PANTHER" id="PTHR31102:SF1">
    <property type="entry name" value="CATION_H+ EXCHANGER DOMAIN-CONTAINING PROTEIN"/>
    <property type="match status" value="1"/>
</dbReference>
<evidence type="ECO:0000313" key="7">
    <source>
        <dbReference type="EMBL" id="GAA0355088.1"/>
    </source>
</evidence>
<proteinExistence type="predicted"/>
<reference evidence="7 8" key="1">
    <citation type="journal article" date="2019" name="Int. J. Syst. Evol. Microbiol.">
        <title>The Global Catalogue of Microorganisms (GCM) 10K type strain sequencing project: providing services to taxonomists for standard genome sequencing and annotation.</title>
        <authorList>
            <consortium name="The Broad Institute Genomics Platform"/>
            <consortium name="The Broad Institute Genome Sequencing Center for Infectious Disease"/>
            <person name="Wu L."/>
            <person name="Ma J."/>
        </authorList>
    </citation>
    <scope>NUCLEOTIDE SEQUENCE [LARGE SCALE GENOMIC DNA]</scope>
    <source>
        <strain evidence="7 8">JCM 12662</strain>
    </source>
</reference>
<dbReference type="InterPro" id="IPR038770">
    <property type="entry name" value="Na+/solute_symporter_sf"/>
</dbReference>
<feature type="transmembrane region" description="Helical" evidence="5">
    <location>
        <begin position="86"/>
        <end position="109"/>
    </location>
</feature>
<evidence type="ECO:0000256" key="1">
    <source>
        <dbReference type="ARBA" id="ARBA00004141"/>
    </source>
</evidence>
<feature type="transmembrane region" description="Helical" evidence="5">
    <location>
        <begin position="361"/>
        <end position="381"/>
    </location>
</feature>
<feature type="domain" description="Cation/H+ exchanger transmembrane" evidence="6">
    <location>
        <begin position="8"/>
        <end position="378"/>
    </location>
</feature>
<dbReference type="InterPro" id="IPR006153">
    <property type="entry name" value="Cation/H_exchanger_TM"/>
</dbReference>
<dbReference type="EMBL" id="BAAACW010000031">
    <property type="protein sequence ID" value="GAA0355088.1"/>
    <property type="molecule type" value="Genomic_DNA"/>
</dbReference>
<dbReference type="PANTHER" id="PTHR31102">
    <property type="match status" value="1"/>
</dbReference>
<feature type="transmembrane region" description="Helical" evidence="5">
    <location>
        <begin position="149"/>
        <end position="173"/>
    </location>
</feature>
<name>A0ABN0X4P7_9LACT</name>
<keyword evidence="4 5" id="KW-0472">Membrane</keyword>
<dbReference type="RefSeq" id="WP_343753699.1">
    <property type="nucleotide sequence ID" value="NZ_BAAACW010000031.1"/>
</dbReference>
<evidence type="ECO:0000259" key="6">
    <source>
        <dbReference type="Pfam" id="PF00999"/>
    </source>
</evidence>
<evidence type="ECO:0000256" key="3">
    <source>
        <dbReference type="ARBA" id="ARBA00022989"/>
    </source>
</evidence>
<dbReference type="Gene3D" id="1.20.1530.20">
    <property type="match status" value="1"/>
</dbReference>
<evidence type="ECO:0000256" key="4">
    <source>
        <dbReference type="ARBA" id="ARBA00023136"/>
    </source>
</evidence>
<feature type="transmembrane region" description="Helical" evidence="5">
    <location>
        <begin position="238"/>
        <end position="259"/>
    </location>
</feature>
<evidence type="ECO:0000256" key="5">
    <source>
        <dbReference type="SAM" id="Phobius"/>
    </source>
</evidence>
<keyword evidence="8" id="KW-1185">Reference proteome</keyword>